<accession>A0ACB8U0D1</accession>
<sequence>MGFSPLLLVHPPPQALIPSSTCFRRSLLALTMAPIPTIIATGNMPALAMQASLWIDRLIFVVFVLLSVYIAVLVLAWVIRRAKMSTVAFIEKVQDKDLCLPTHLDSHTPRSIVLPLHPTPLKVETPVPNEIIQPLSEPEVPLTQATSDNIPLGPTIPASNSSTTSLRSLAINLDHPGSLITSWSLPPSESSFLYVEDGDLIKADANASQQLAEILPIESTTHDVALIVSTPVSCSSSPSLSSIDLDLDLCSGPLITSWSLPPSDSGFLYVDDDDFITADKGLDTPVSTPSSRPAGAHIIDDASLESIDLELILQRNNAGPLITSWSLPPSGSTGSSLYLNDDDLMDANEAFGMPTLSPSLDCETESIDSSPPHTPCLDDSFMLTFGHSKDAYAVDDSYKVPHEDPISPDCSASTDSLCLADLVHYVSGDNLCSLSLSLPSCDSFYDLNIPDKFEAPTITVTDCNEDNKTNYSYESPCAPHTPSTSVFYELGLPTTVHEFFPSVPTKPNLMLHAPIPIPFAPKLSDGNYIYVPPFSTEEYFHNGSKSEEEPSSDLSRLGLRSTSGSSKVASDDYGFNWDRVAGRESESTRDLRSITSMDSDLNSWMGYGESSSTDLLRLELPPSSDSIFDDLDFAVRPIAGAHTDRNKQPKES</sequence>
<name>A0ACB8U0D1_9APHY</name>
<proteinExistence type="predicted"/>
<organism evidence="1 2">
    <name type="scientific">Irpex rosettiformis</name>
    <dbReference type="NCBI Taxonomy" id="378272"/>
    <lineage>
        <taxon>Eukaryota</taxon>
        <taxon>Fungi</taxon>
        <taxon>Dikarya</taxon>
        <taxon>Basidiomycota</taxon>
        <taxon>Agaricomycotina</taxon>
        <taxon>Agaricomycetes</taxon>
        <taxon>Polyporales</taxon>
        <taxon>Irpicaceae</taxon>
        <taxon>Irpex</taxon>
    </lineage>
</organism>
<comment type="caution">
    <text evidence="1">The sequence shown here is derived from an EMBL/GenBank/DDBJ whole genome shotgun (WGS) entry which is preliminary data.</text>
</comment>
<dbReference type="Proteomes" id="UP001055072">
    <property type="component" value="Unassembled WGS sequence"/>
</dbReference>
<dbReference type="EMBL" id="MU274917">
    <property type="protein sequence ID" value="KAI0087614.1"/>
    <property type="molecule type" value="Genomic_DNA"/>
</dbReference>
<reference evidence="1" key="1">
    <citation type="journal article" date="2021" name="Environ. Microbiol.">
        <title>Gene family expansions and transcriptome signatures uncover fungal adaptations to wood decay.</title>
        <authorList>
            <person name="Hage H."/>
            <person name="Miyauchi S."/>
            <person name="Viragh M."/>
            <person name="Drula E."/>
            <person name="Min B."/>
            <person name="Chaduli D."/>
            <person name="Navarro D."/>
            <person name="Favel A."/>
            <person name="Norest M."/>
            <person name="Lesage-Meessen L."/>
            <person name="Balint B."/>
            <person name="Merenyi Z."/>
            <person name="de Eugenio L."/>
            <person name="Morin E."/>
            <person name="Martinez A.T."/>
            <person name="Baldrian P."/>
            <person name="Stursova M."/>
            <person name="Martinez M.J."/>
            <person name="Novotny C."/>
            <person name="Magnuson J.K."/>
            <person name="Spatafora J.W."/>
            <person name="Maurice S."/>
            <person name="Pangilinan J."/>
            <person name="Andreopoulos W."/>
            <person name="LaButti K."/>
            <person name="Hundley H."/>
            <person name="Na H."/>
            <person name="Kuo A."/>
            <person name="Barry K."/>
            <person name="Lipzen A."/>
            <person name="Henrissat B."/>
            <person name="Riley R."/>
            <person name="Ahrendt S."/>
            <person name="Nagy L.G."/>
            <person name="Grigoriev I.V."/>
            <person name="Martin F."/>
            <person name="Rosso M.N."/>
        </authorList>
    </citation>
    <scope>NUCLEOTIDE SEQUENCE</scope>
    <source>
        <strain evidence="1">CBS 384.51</strain>
    </source>
</reference>
<evidence type="ECO:0000313" key="1">
    <source>
        <dbReference type="EMBL" id="KAI0087614.1"/>
    </source>
</evidence>
<evidence type="ECO:0000313" key="2">
    <source>
        <dbReference type="Proteomes" id="UP001055072"/>
    </source>
</evidence>
<protein>
    <submittedName>
        <fullName evidence="1">Uncharacterized protein</fullName>
    </submittedName>
</protein>
<keyword evidence="2" id="KW-1185">Reference proteome</keyword>
<gene>
    <name evidence="1" type="ORF">BDY19DRAFT_1058087</name>
</gene>